<proteinExistence type="predicted"/>
<sequence length="202" mass="21865">MREGYRPFLIVGAAVVVAAYIVFGSSAGQNANHKETPEALAARFERLSQSGNSTCSASFRQSVASGDAGERLQGSCCSPMDLHRYTEQVEGLQQYASIPEIPPDPYDIDAELAQQLTASYDAQLTPEQQLAYDYAMANSNEKGPCCCKCWRWYVYGGLGKLLIQKYGFTGEQVTEVWNLSDGCGGAGDHAGHEAPDAAKETF</sequence>
<comment type="caution">
    <text evidence="1">The sequence shown here is derived from an EMBL/GenBank/DDBJ whole genome shotgun (WGS) entry which is preliminary data.</text>
</comment>
<name>A0A1G2Q232_9BACT</name>
<evidence type="ECO:0000313" key="2">
    <source>
        <dbReference type="Proteomes" id="UP000177865"/>
    </source>
</evidence>
<dbReference type="AlphaFoldDB" id="A0A1G2Q232"/>
<protein>
    <submittedName>
        <fullName evidence="1">Uncharacterized protein</fullName>
    </submittedName>
</protein>
<dbReference type="EMBL" id="MHSZ01000009">
    <property type="protein sequence ID" value="OHA53901.1"/>
    <property type="molecule type" value="Genomic_DNA"/>
</dbReference>
<organism evidence="1 2">
    <name type="scientific">Candidatus Terrybacteria bacterium RIFCSPLOWO2_01_FULL_58_14</name>
    <dbReference type="NCBI Taxonomy" id="1802369"/>
    <lineage>
        <taxon>Bacteria</taxon>
        <taxon>Candidatus Terryibacteriota</taxon>
    </lineage>
</organism>
<accession>A0A1G2Q232</accession>
<reference evidence="1 2" key="1">
    <citation type="journal article" date="2016" name="Nat. Commun.">
        <title>Thousands of microbial genomes shed light on interconnected biogeochemical processes in an aquifer system.</title>
        <authorList>
            <person name="Anantharaman K."/>
            <person name="Brown C.T."/>
            <person name="Hug L.A."/>
            <person name="Sharon I."/>
            <person name="Castelle C.J."/>
            <person name="Probst A.J."/>
            <person name="Thomas B.C."/>
            <person name="Singh A."/>
            <person name="Wilkins M.J."/>
            <person name="Karaoz U."/>
            <person name="Brodie E.L."/>
            <person name="Williams K.H."/>
            <person name="Hubbard S.S."/>
            <person name="Banfield J.F."/>
        </authorList>
    </citation>
    <scope>NUCLEOTIDE SEQUENCE [LARGE SCALE GENOMIC DNA]</scope>
</reference>
<gene>
    <name evidence="1" type="ORF">A2991_04075</name>
</gene>
<dbReference type="Proteomes" id="UP000177865">
    <property type="component" value="Unassembled WGS sequence"/>
</dbReference>
<evidence type="ECO:0000313" key="1">
    <source>
        <dbReference type="EMBL" id="OHA53901.1"/>
    </source>
</evidence>